<dbReference type="Pfam" id="PF23733">
    <property type="entry name" value="GRXCR1-2_C"/>
    <property type="match status" value="1"/>
</dbReference>
<comment type="caution">
    <text evidence="2">The sequence shown here is derived from an EMBL/GenBank/DDBJ whole genome shotgun (WGS) entry which is preliminary data.</text>
</comment>
<proteinExistence type="predicted"/>
<gene>
    <name evidence="2" type="ORF">Taro_005368</name>
</gene>
<keyword evidence="3" id="KW-1185">Reference proteome</keyword>
<dbReference type="OrthoDB" id="423313at2759"/>
<dbReference type="InterPro" id="IPR002109">
    <property type="entry name" value="Glutaredoxin"/>
</dbReference>
<reference evidence="2" key="1">
    <citation type="submission" date="2017-07" db="EMBL/GenBank/DDBJ databases">
        <title>Taro Niue Genome Assembly and Annotation.</title>
        <authorList>
            <person name="Atibalentja N."/>
            <person name="Keating K."/>
            <person name="Fields C.J."/>
        </authorList>
    </citation>
    <scope>NUCLEOTIDE SEQUENCE</scope>
    <source>
        <strain evidence="2">Niue_2</strain>
        <tissue evidence="2">Leaf</tissue>
    </source>
</reference>
<accession>A0A843TUG0</accession>
<dbReference type="InterPro" id="IPR036249">
    <property type="entry name" value="Thioredoxin-like_sf"/>
</dbReference>
<organism evidence="2 3">
    <name type="scientific">Colocasia esculenta</name>
    <name type="common">Wild taro</name>
    <name type="synonym">Arum esculentum</name>
    <dbReference type="NCBI Taxonomy" id="4460"/>
    <lineage>
        <taxon>Eukaryota</taxon>
        <taxon>Viridiplantae</taxon>
        <taxon>Streptophyta</taxon>
        <taxon>Embryophyta</taxon>
        <taxon>Tracheophyta</taxon>
        <taxon>Spermatophyta</taxon>
        <taxon>Magnoliopsida</taxon>
        <taxon>Liliopsida</taxon>
        <taxon>Araceae</taxon>
        <taxon>Aroideae</taxon>
        <taxon>Colocasieae</taxon>
        <taxon>Colocasia</taxon>
    </lineage>
</organism>
<dbReference type="SUPFAM" id="SSF52833">
    <property type="entry name" value="Thioredoxin-like"/>
    <property type="match status" value="1"/>
</dbReference>
<evidence type="ECO:0000313" key="2">
    <source>
        <dbReference type="EMBL" id="MQL73034.1"/>
    </source>
</evidence>
<protein>
    <recommendedName>
        <fullName evidence="1">Glutaredoxin domain-containing protein</fullName>
    </recommendedName>
</protein>
<dbReference type="EMBL" id="NMUH01000150">
    <property type="protein sequence ID" value="MQL73034.1"/>
    <property type="molecule type" value="Genomic_DNA"/>
</dbReference>
<dbReference type="Pfam" id="PF00462">
    <property type="entry name" value="Glutaredoxin"/>
    <property type="match status" value="1"/>
</dbReference>
<dbReference type="Gene3D" id="3.40.30.10">
    <property type="entry name" value="Glutaredoxin"/>
    <property type="match status" value="1"/>
</dbReference>
<dbReference type="CDD" id="cd03031">
    <property type="entry name" value="GRX_GRX_like"/>
    <property type="match status" value="1"/>
</dbReference>
<dbReference type="PANTHER" id="PTHR45669:SF12">
    <property type="entry name" value="EMB|CAB85507.1"/>
    <property type="match status" value="1"/>
</dbReference>
<feature type="domain" description="Glutaredoxin" evidence="1">
    <location>
        <begin position="281"/>
        <end position="349"/>
    </location>
</feature>
<evidence type="ECO:0000259" key="1">
    <source>
        <dbReference type="Pfam" id="PF00462"/>
    </source>
</evidence>
<name>A0A843TUG0_COLES</name>
<dbReference type="Proteomes" id="UP000652761">
    <property type="component" value="Unassembled WGS sequence"/>
</dbReference>
<dbReference type="PROSITE" id="PS51354">
    <property type="entry name" value="GLUTAREDOXIN_2"/>
    <property type="match status" value="1"/>
</dbReference>
<dbReference type="AlphaFoldDB" id="A0A843TUG0"/>
<evidence type="ECO:0000313" key="3">
    <source>
        <dbReference type="Proteomes" id="UP000652761"/>
    </source>
</evidence>
<dbReference type="PANTHER" id="PTHR45669">
    <property type="entry name" value="GLUTAREDOXIN DOMAIN-CONTAINING CYSTEINE-RICH PROTEIN CG12206-RELATED"/>
    <property type="match status" value="1"/>
</dbReference>
<sequence length="424" mass="45543">MGCISSKLAAADLRHERKLLCGAGAGAGAGAGGGAVVVVSGAGDYPNHIVSLTSSTYGVLKLDRDDASEEGGSSKEYCCRRPPPHFVRGFPMKAAPLEEPEVINAWELMEDLDDDIPMYSPVKKATAKPSAWRKSFEGVTESPRKQKKGIAGKENLHGAAATETANVDPARVLKPLAGSSKNEQRTPLVTAVRFKSTPINLKIQASGRDPLFSEPRKSVSPGPLFDPDLLASFEREHCEEEDQIKKMVSSAPRIRKASRDAAASLLESFDKCCPPGGEDAVILYTTTLRGIRRTFEECNAVRAAVEAHGVQVTERDVSMDAGFREELRKLLAGKKGARVPVLFVRGRLVGGEDEVVKLEDEGKLGTILAGIPMAVPWCDGCGGIRFVMCMDCSGSRKVFDEGEKKAIRCGECNENGLIHCPICC</sequence>